<organism evidence="6 7">
    <name type="scientific">Byssothecium circinans</name>
    <dbReference type="NCBI Taxonomy" id="147558"/>
    <lineage>
        <taxon>Eukaryota</taxon>
        <taxon>Fungi</taxon>
        <taxon>Dikarya</taxon>
        <taxon>Ascomycota</taxon>
        <taxon>Pezizomycotina</taxon>
        <taxon>Dothideomycetes</taxon>
        <taxon>Pleosporomycetidae</taxon>
        <taxon>Pleosporales</taxon>
        <taxon>Massarineae</taxon>
        <taxon>Massarinaceae</taxon>
        <taxon>Byssothecium</taxon>
    </lineage>
</organism>
<name>A0A6A5TVS0_9PLEO</name>
<comment type="subcellular location">
    <subcellularLocation>
        <location evidence="1">Membrane</location>
    </subcellularLocation>
</comment>
<proteinExistence type="predicted"/>
<dbReference type="SUPFAM" id="SSF161084">
    <property type="entry name" value="MAPEG domain-like"/>
    <property type="match status" value="1"/>
</dbReference>
<dbReference type="Gene3D" id="1.20.120.550">
    <property type="entry name" value="Membrane associated eicosanoid/glutathione metabolism-like domain"/>
    <property type="match status" value="1"/>
</dbReference>
<sequence>MYTAKNYSNYAILWYWALSMVPHYYSLYLIAQANKRSYDEKRFQAQEHTQLIEATILKKSFEIPELLQAVSRNNLELFPLFVTSVILGTASGAKDNESLNAHAIWFLIFRIIYSFVYVAKLGTYSQKALSLVSSYFPIYIIYVSAEKLSGRYLMTV</sequence>
<dbReference type="Pfam" id="PF01124">
    <property type="entry name" value="MAPEG"/>
    <property type="match status" value="1"/>
</dbReference>
<keyword evidence="4 5" id="KW-0472">Membrane</keyword>
<dbReference type="Proteomes" id="UP000800035">
    <property type="component" value="Unassembled WGS sequence"/>
</dbReference>
<dbReference type="InterPro" id="IPR001129">
    <property type="entry name" value="Membr-assoc_MAPEG"/>
</dbReference>
<dbReference type="PANTHER" id="PTHR35371:SF1">
    <property type="entry name" value="BLR7753 PROTEIN"/>
    <property type="match status" value="1"/>
</dbReference>
<evidence type="ECO:0000256" key="5">
    <source>
        <dbReference type="SAM" id="Phobius"/>
    </source>
</evidence>
<evidence type="ECO:0008006" key="8">
    <source>
        <dbReference type="Google" id="ProtNLM"/>
    </source>
</evidence>
<accession>A0A6A5TVS0</accession>
<evidence type="ECO:0000313" key="7">
    <source>
        <dbReference type="Proteomes" id="UP000800035"/>
    </source>
</evidence>
<gene>
    <name evidence="6" type="ORF">CC80DRAFT_593021</name>
</gene>
<feature type="transmembrane region" description="Helical" evidence="5">
    <location>
        <begin position="12"/>
        <end position="31"/>
    </location>
</feature>
<protein>
    <recommendedName>
        <fullName evidence="8">MAPEG family protein</fullName>
    </recommendedName>
</protein>
<feature type="transmembrane region" description="Helical" evidence="5">
    <location>
        <begin position="128"/>
        <end position="145"/>
    </location>
</feature>
<evidence type="ECO:0000256" key="2">
    <source>
        <dbReference type="ARBA" id="ARBA00022692"/>
    </source>
</evidence>
<feature type="transmembrane region" description="Helical" evidence="5">
    <location>
        <begin position="99"/>
        <end position="119"/>
    </location>
</feature>
<dbReference type="PANTHER" id="PTHR35371">
    <property type="entry name" value="INNER MEMBRANE PROTEIN"/>
    <property type="match status" value="1"/>
</dbReference>
<evidence type="ECO:0000256" key="3">
    <source>
        <dbReference type="ARBA" id="ARBA00022989"/>
    </source>
</evidence>
<dbReference type="EMBL" id="ML976990">
    <property type="protein sequence ID" value="KAF1957003.1"/>
    <property type="molecule type" value="Genomic_DNA"/>
</dbReference>
<keyword evidence="3 5" id="KW-1133">Transmembrane helix</keyword>
<keyword evidence="7" id="KW-1185">Reference proteome</keyword>
<dbReference type="AlphaFoldDB" id="A0A6A5TVS0"/>
<evidence type="ECO:0000313" key="6">
    <source>
        <dbReference type="EMBL" id="KAF1957003.1"/>
    </source>
</evidence>
<reference evidence="6" key="1">
    <citation type="journal article" date="2020" name="Stud. Mycol.">
        <title>101 Dothideomycetes genomes: a test case for predicting lifestyles and emergence of pathogens.</title>
        <authorList>
            <person name="Haridas S."/>
            <person name="Albert R."/>
            <person name="Binder M."/>
            <person name="Bloem J."/>
            <person name="Labutti K."/>
            <person name="Salamov A."/>
            <person name="Andreopoulos B."/>
            <person name="Baker S."/>
            <person name="Barry K."/>
            <person name="Bills G."/>
            <person name="Bluhm B."/>
            <person name="Cannon C."/>
            <person name="Castanera R."/>
            <person name="Culley D."/>
            <person name="Daum C."/>
            <person name="Ezra D."/>
            <person name="Gonzalez J."/>
            <person name="Henrissat B."/>
            <person name="Kuo A."/>
            <person name="Liang C."/>
            <person name="Lipzen A."/>
            <person name="Lutzoni F."/>
            <person name="Magnuson J."/>
            <person name="Mondo S."/>
            <person name="Nolan M."/>
            <person name="Ohm R."/>
            <person name="Pangilinan J."/>
            <person name="Park H.-J."/>
            <person name="Ramirez L."/>
            <person name="Alfaro M."/>
            <person name="Sun H."/>
            <person name="Tritt A."/>
            <person name="Yoshinaga Y."/>
            <person name="Zwiers L.-H."/>
            <person name="Turgeon B."/>
            <person name="Goodwin S."/>
            <person name="Spatafora J."/>
            <person name="Crous P."/>
            <person name="Grigoriev I."/>
        </authorList>
    </citation>
    <scope>NUCLEOTIDE SEQUENCE</scope>
    <source>
        <strain evidence="6">CBS 675.92</strain>
    </source>
</reference>
<evidence type="ECO:0000256" key="4">
    <source>
        <dbReference type="ARBA" id="ARBA00023136"/>
    </source>
</evidence>
<keyword evidence="2 5" id="KW-0812">Transmembrane</keyword>
<evidence type="ECO:0000256" key="1">
    <source>
        <dbReference type="ARBA" id="ARBA00004370"/>
    </source>
</evidence>
<dbReference type="OrthoDB" id="2122304at2759"/>
<dbReference type="GO" id="GO:0016020">
    <property type="term" value="C:membrane"/>
    <property type="evidence" value="ECO:0007669"/>
    <property type="project" value="UniProtKB-SubCell"/>
</dbReference>
<dbReference type="InterPro" id="IPR023352">
    <property type="entry name" value="MAPEG-like_dom_sf"/>
</dbReference>